<feature type="region of interest" description="Disordered" evidence="11">
    <location>
        <begin position="342"/>
        <end position="366"/>
    </location>
</feature>
<dbReference type="InterPro" id="IPR000719">
    <property type="entry name" value="Prot_kinase_dom"/>
</dbReference>
<feature type="domain" description="Protein kinase" evidence="12">
    <location>
        <begin position="64"/>
        <end position="327"/>
    </location>
</feature>
<evidence type="ECO:0000256" key="10">
    <source>
        <dbReference type="PROSITE-ProRule" id="PRU10141"/>
    </source>
</evidence>
<dbReference type="InterPro" id="IPR017441">
    <property type="entry name" value="Protein_kinase_ATP_BS"/>
</dbReference>
<keyword evidence="14" id="KW-1185">Reference proteome</keyword>
<keyword evidence="3" id="KW-0723">Serine/threonine-protein kinase</keyword>
<keyword evidence="4" id="KW-0808">Transferase</keyword>
<comment type="caution">
    <text evidence="13">The sequence shown here is derived from an EMBL/GenBank/DDBJ whole genome shotgun (WGS) entry which is preliminary data.</text>
</comment>
<evidence type="ECO:0000256" key="9">
    <source>
        <dbReference type="ARBA" id="ARBA00048679"/>
    </source>
</evidence>
<dbReference type="SUPFAM" id="SSF56112">
    <property type="entry name" value="Protein kinase-like (PK-like)"/>
    <property type="match status" value="1"/>
</dbReference>
<gene>
    <name evidence="13" type="ORF">EW026_g1788</name>
</gene>
<dbReference type="InterPro" id="IPR039046">
    <property type="entry name" value="PDPK1"/>
</dbReference>
<dbReference type="InterPro" id="IPR050236">
    <property type="entry name" value="Ser_Thr_kinase_AGC"/>
</dbReference>
<evidence type="ECO:0000313" key="14">
    <source>
        <dbReference type="Proteomes" id="UP000309038"/>
    </source>
</evidence>
<dbReference type="PANTHER" id="PTHR24356:SF163">
    <property type="entry name" value="3-PHOSPHOINOSITIDE-DEPENDENT PROTEIN KINASE 1-RELATED"/>
    <property type="match status" value="1"/>
</dbReference>
<sequence length="515" mass="57165">MRSRSPQSPRTPKGSRPPAYLARELGVPEEDDKPTELRAPPTPSRGQSRSRNSSINGRISADDFEFGRVLGEGSYSTVMLAKHRSTGQEYAIKVLDKGHLKRNNKLATALAEKNTLVRLGAGHPGIVHLHWTFQDEWSLFFVLDLARNGELQSRISRLGSLAIPCARYLTAQLIDALDYMHTKGIIHRDLKPENLLLDDDFRLKLTDFGTGKVLTAGAERSKTWVGTAQYISPELLEVSETSKSSDLWALGCIIFQMISGRFAFQGLSEYLTWQKIKQIDYTFPDGFDEQAKDLVEELLVRDPTQRLGAGPPGSANDMQALRAHPFFTPIRWDTLWTDPAPPLEPGLVKKEPPPEGRTNGVNTWEDVGAAWDELVDGSRDEDEISWASEGEDEFKFGKEVPTQQHSNGNESEPPDSGTEADEDRDTVSPTLDIPAAVRTQPIDVPFRPNGLRDSYSTGSATSSSEGSPPSGGLDAVLERGRNRAQTPIQGNGPTHDDEEWYVYFPRVLPNPRDMF</sequence>
<comment type="catalytic activity">
    <reaction evidence="8">
        <text>L-threonyl-[protein] + ATP = O-phospho-L-threonyl-[protein] + ADP + H(+)</text>
        <dbReference type="Rhea" id="RHEA:46608"/>
        <dbReference type="Rhea" id="RHEA-COMP:11060"/>
        <dbReference type="Rhea" id="RHEA-COMP:11605"/>
        <dbReference type="ChEBI" id="CHEBI:15378"/>
        <dbReference type="ChEBI" id="CHEBI:30013"/>
        <dbReference type="ChEBI" id="CHEBI:30616"/>
        <dbReference type="ChEBI" id="CHEBI:61977"/>
        <dbReference type="ChEBI" id="CHEBI:456216"/>
        <dbReference type="EC" id="2.7.11.1"/>
    </reaction>
</comment>
<dbReference type="FunFam" id="1.10.510.10:FF:000833">
    <property type="entry name" value="AGC family protein kinase"/>
    <property type="match status" value="1"/>
</dbReference>
<dbReference type="GO" id="GO:0004674">
    <property type="term" value="F:protein serine/threonine kinase activity"/>
    <property type="evidence" value="ECO:0007669"/>
    <property type="project" value="UniProtKB-KW"/>
</dbReference>
<feature type="compositionally biased region" description="Polar residues" evidence="11">
    <location>
        <begin position="401"/>
        <end position="410"/>
    </location>
</feature>
<evidence type="ECO:0000256" key="4">
    <source>
        <dbReference type="ARBA" id="ARBA00022679"/>
    </source>
</evidence>
<dbReference type="InterPro" id="IPR011009">
    <property type="entry name" value="Kinase-like_dom_sf"/>
</dbReference>
<evidence type="ECO:0000256" key="2">
    <source>
        <dbReference type="ARBA" id="ARBA00012513"/>
    </source>
</evidence>
<feature type="compositionally biased region" description="Low complexity" evidence="11">
    <location>
        <begin position="454"/>
        <end position="472"/>
    </location>
</feature>
<organism evidence="13 14">
    <name type="scientific">Hermanssonia centrifuga</name>
    <dbReference type="NCBI Taxonomy" id="98765"/>
    <lineage>
        <taxon>Eukaryota</taxon>
        <taxon>Fungi</taxon>
        <taxon>Dikarya</taxon>
        <taxon>Basidiomycota</taxon>
        <taxon>Agaricomycotina</taxon>
        <taxon>Agaricomycetes</taxon>
        <taxon>Polyporales</taxon>
        <taxon>Meruliaceae</taxon>
        <taxon>Hermanssonia</taxon>
    </lineage>
</organism>
<accession>A0A4S4KQA8</accession>
<keyword evidence="5 10" id="KW-0547">Nucleotide-binding</keyword>
<dbReference type="PROSITE" id="PS00107">
    <property type="entry name" value="PROTEIN_KINASE_ATP"/>
    <property type="match status" value="1"/>
</dbReference>
<reference evidence="13 14" key="1">
    <citation type="submission" date="2019-02" db="EMBL/GenBank/DDBJ databases">
        <title>Genome sequencing of the rare red list fungi Phlebia centrifuga.</title>
        <authorList>
            <person name="Buettner E."/>
            <person name="Kellner H."/>
        </authorList>
    </citation>
    <scope>NUCLEOTIDE SEQUENCE [LARGE SCALE GENOMIC DNA]</scope>
    <source>
        <strain evidence="13 14">DSM 108282</strain>
    </source>
</reference>
<feature type="compositionally biased region" description="Polar residues" evidence="11">
    <location>
        <begin position="1"/>
        <end position="10"/>
    </location>
</feature>
<protein>
    <recommendedName>
        <fullName evidence="2">non-specific serine/threonine protein kinase</fullName>
        <ecNumber evidence="2">2.7.11.1</ecNumber>
    </recommendedName>
</protein>
<feature type="compositionally biased region" description="Low complexity" evidence="11">
    <location>
        <begin position="44"/>
        <end position="57"/>
    </location>
</feature>
<evidence type="ECO:0000256" key="6">
    <source>
        <dbReference type="ARBA" id="ARBA00022777"/>
    </source>
</evidence>
<dbReference type="AlphaFoldDB" id="A0A4S4KQA8"/>
<feature type="binding site" evidence="10">
    <location>
        <position position="93"/>
    </location>
    <ligand>
        <name>ATP</name>
        <dbReference type="ChEBI" id="CHEBI:30616"/>
    </ligand>
</feature>
<proteinExistence type="inferred from homology"/>
<dbReference type="GO" id="GO:0035556">
    <property type="term" value="P:intracellular signal transduction"/>
    <property type="evidence" value="ECO:0007669"/>
    <property type="project" value="TreeGrafter"/>
</dbReference>
<evidence type="ECO:0000256" key="11">
    <source>
        <dbReference type="SAM" id="MobiDB-lite"/>
    </source>
</evidence>
<evidence type="ECO:0000256" key="7">
    <source>
        <dbReference type="ARBA" id="ARBA00022840"/>
    </source>
</evidence>
<evidence type="ECO:0000313" key="13">
    <source>
        <dbReference type="EMBL" id="THH00796.1"/>
    </source>
</evidence>
<dbReference type="PANTHER" id="PTHR24356">
    <property type="entry name" value="SERINE/THREONINE-PROTEIN KINASE"/>
    <property type="match status" value="1"/>
</dbReference>
<keyword evidence="7 10" id="KW-0067">ATP-binding</keyword>
<evidence type="ECO:0000259" key="12">
    <source>
        <dbReference type="PROSITE" id="PS50011"/>
    </source>
</evidence>
<keyword evidence="6" id="KW-0418">Kinase</keyword>
<comment type="catalytic activity">
    <reaction evidence="9">
        <text>L-seryl-[protein] + ATP = O-phospho-L-seryl-[protein] + ADP + H(+)</text>
        <dbReference type="Rhea" id="RHEA:17989"/>
        <dbReference type="Rhea" id="RHEA-COMP:9863"/>
        <dbReference type="Rhea" id="RHEA-COMP:11604"/>
        <dbReference type="ChEBI" id="CHEBI:15378"/>
        <dbReference type="ChEBI" id="CHEBI:29999"/>
        <dbReference type="ChEBI" id="CHEBI:30616"/>
        <dbReference type="ChEBI" id="CHEBI:83421"/>
        <dbReference type="ChEBI" id="CHEBI:456216"/>
        <dbReference type="EC" id="2.7.11.1"/>
    </reaction>
</comment>
<feature type="region of interest" description="Disordered" evidence="11">
    <location>
        <begin position="391"/>
        <end position="499"/>
    </location>
</feature>
<dbReference type="EMBL" id="SGPJ01000040">
    <property type="protein sequence ID" value="THH00796.1"/>
    <property type="molecule type" value="Genomic_DNA"/>
</dbReference>
<dbReference type="Pfam" id="PF00069">
    <property type="entry name" value="Pkinase"/>
    <property type="match status" value="1"/>
</dbReference>
<evidence type="ECO:0000256" key="1">
    <source>
        <dbReference type="ARBA" id="ARBA00010006"/>
    </source>
</evidence>
<name>A0A4S4KQA8_9APHY</name>
<evidence type="ECO:0000256" key="5">
    <source>
        <dbReference type="ARBA" id="ARBA00022741"/>
    </source>
</evidence>
<feature type="compositionally biased region" description="Polar residues" evidence="11">
    <location>
        <begin position="483"/>
        <end position="492"/>
    </location>
</feature>
<dbReference type="Proteomes" id="UP000309038">
    <property type="component" value="Unassembled WGS sequence"/>
</dbReference>
<dbReference type="SMART" id="SM00220">
    <property type="entry name" value="S_TKc"/>
    <property type="match status" value="1"/>
</dbReference>
<dbReference type="InterPro" id="IPR008271">
    <property type="entry name" value="Ser/Thr_kinase_AS"/>
</dbReference>
<dbReference type="EC" id="2.7.11.1" evidence="2"/>
<evidence type="ECO:0000256" key="3">
    <source>
        <dbReference type="ARBA" id="ARBA00022527"/>
    </source>
</evidence>
<dbReference type="CDD" id="cd05581">
    <property type="entry name" value="STKc_PDK1"/>
    <property type="match status" value="1"/>
</dbReference>
<dbReference type="Gene3D" id="3.30.200.20">
    <property type="entry name" value="Phosphorylase Kinase, domain 1"/>
    <property type="match status" value="1"/>
</dbReference>
<dbReference type="PROSITE" id="PS50011">
    <property type="entry name" value="PROTEIN_KINASE_DOM"/>
    <property type="match status" value="1"/>
</dbReference>
<evidence type="ECO:0000256" key="8">
    <source>
        <dbReference type="ARBA" id="ARBA00047899"/>
    </source>
</evidence>
<dbReference type="Gene3D" id="1.10.510.10">
    <property type="entry name" value="Transferase(Phosphotransferase) domain 1"/>
    <property type="match status" value="1"/>
</dbReference>
<comment type="similarity">
    <text evidence="1">Belongs to the protein kinase superfamily. AGC Ser/Thr protein kinase family. PDPK1 subfamily.</text>
</comment>
<dbReference type="GO" id="GO:0005524">
    <property type="term" value="F:ATP binding"/>
    <property type="evidence" value="ECO:0007669"/>
    <property type="project" value="UniProtKB-UniRule"/>
</dbReference>
<dbReference type="PROSITE" id="PS00108">
    <property type="entry name" value="PROTEIN_KINASE_ST"/>
    <property type="match status" value="1"/>
</dbReference>
<feature type="region of interest" description="Disordered" evidence="11">
    <location>
        <begin position="1"/>
        <end position="57"/>
    </location>
</feature>